<proteinExistence type="predicted"/>
<dbReference type="PANTHER" id="PTHR42723">
    <property type="entry name" value="CHLOROPHYLL SYNTHASE"/>
    <property type="match status" value="1"/>
</dbReference>
<comment type="subcellular location">
    <subcellularLocation>
        <location evidence="1">Cell membrane</location>
        <topology evidence="1">Multi-pass membrane protein</topology>
    </subcellularLocation>
</comment>
<feature type="transmembrane region" description="Helical" evidence="5">
    <location>
        <begin position="7"/>
        <end position="30"/>
    </location>
</feature>
<evidence type="ECO:0000313" key="6">
    <source>
        <dbReference type="EMBL" id="MFC7057864.1"/>
    </source>
</evidence>
<keyword evidence="4 5" id="KW-0472">Membrane</keyword>
<evidence type="ECO:0000313" key="7">
    <source>
        <dbReference type="Proteomes" id="UP001596445"/>
    </source>
</evidence>
<evidence type="ECO:0000256" key="3">
    <source>
        <dbReference type="ARBA" id="ARBA00022989"/>
    </source>
</evidence>
<feature type="transmembrane region" description="Helical" evidence="5">
    <location>
        <begin position="36"/>
        <end position="55"/>
    </location>
</feature>
<evidence type="ECO:0000256" key="1">
    <source>
        <dbReference type="ARBA" id="ARBA00004651"/>
    </source>
</evidence>
<accession>A0ABD5W2N6</accession>
<dbReference type="EMBL" id="JBHSZI010000001">
    <property type="protein sequence ID" value="MFC7057864.1"/>
    <property type="molecule type" value="Genomic_DNA"/>
</dbReference>
<dbReference type="AlphaFoldDB" id="A0ABD5W2N6"/>
<name>A0ABD5W2N6_9EURY</name>
<sequence length="279" mass="29494">MTASIRVIVHSNVLISLSATSLAVSTVLLADLSIEPVPLFIVFSVTMFVYSYNRIADFAEDSKNIPERASFVSRYGRSLLGVGIVLYGLATALAVLRGIPAAPAMGIPLAVAVLYSGVGLKRVLLVKNLLVGLSWGLIPVGIGIYYGELWTTDVLFVAAFSTVMLTIAAAVFDIKDIEGDSAAGIDTLPVLYGPGVTRRLAVGATAVVALLVLVLVWAGVLEPVYLLFEAFLAYVAGYSLFATADRGPLFYGFVIDGEHIFLAVLLLLATGVSRGVFAF</sequence>
<dbReference type="InterPro" id="IPR050475">
    <property type="entry name" value="Prenyltransferase_related"/>
</dbReference>
<evidence type="ECO:0000256" key="5">
    <source>
        <dbReference type="SAM" id="Phobius"/>
    </source>
</evidence>
<evidence type="ECO:0000256" key="2">
    <source>
        <dbReference type="ARBA" id="ARBA00022692"/>
    </source>
</evidence>
<feature type="transmembrane region" description="Helical" evidence="5">
    <location>
        <begin position="224"/>
        <end position="242"/>
    </location>
</feature>
<gene>
    <name evidence="6" type="ORF">ACFQQG_06395</name>
</gene>
<dbReference type="Proteomes" id="UP001596445">
    <property type="component" value="Unassembled WGS sequence"/>
</dbReference>
<dbReference type="GeneID" id="76629803"/>
<comment type="caution">
    <text evidence="6">The sequence shown here is derived from an EMBL/GenBank/DDBJ whole genome shotgun (WGS) entry which is preliminary data.</text>
</comment>
<keyword evidence="7" id="KW-1185">Reference proteome</keyword>
<evidence type="ECO:0000256" key="4">
    <source>
        <dbReference type="ARBA" id="ARBA00023136"/>
    </source>
</evidence>
<dbReference type="GO" id="GO:0005886">
    <property type="term" value="C:plasma membrane"/>
    <property type="evidence" value="ECO:0007669"/>
    <property type="project" value="UniProtKB-SubCell"/>
</dbReference>
<feature type="transmembrane region" description="Helical" evidence="5">
    <location>
        <begin position="200"/>
        <end position="218"/>
    </location>
</feature>
<keyword evidence="3 5" id="KW-1133">Transmembrane helix</keyword>
<reference evidence="6 7" key="1">
    <citation type="journal article" date="2019" name="Int. J. Syst. Evol. Microbiol.">
        <title>The Global Catalogue of Microorganisms (GCM) 10K type strain sequencing project: providing services to taxonomists for standard genome sequencing and annotation.</title>
        <authorList>
            <consortium name="The Broad Institute Genomics Platform"/>
            <consortium name="The Broad Institute Genome Sequencing Center for Infectious Disease"/>
            <person name="Wu L."/>
            <person name="Ma J."/>
        </authorList>
    </citation>
    <scope>NUCLEOTIDE SEQUENCE [LARGE SCALE GENOMIC DNA]</scope>
    <source>
        <strain evidence="6 7">JCM 30072</strain>
    </source>
</reference>
<dbReference type="RefSeq" id="WP_382186814.1">
    <property type="nucleotide sequence ID" value="NZ_CP112972.1"/>
</dbReference>
<feature type="transmembrane region" description="Helical" evidence="5">
    <location>
        <begin position="154"/>
        <end position="172"/>
    </location>
</feature>
<feature type="transmembrane region" description="Helical" evidence="5">
    <location>
        <begin position="249"/>
        <end position="269"/>
    </location>
</feature>
<feature type="transmembrane region" description="Helical" evidence="5">
    <location>
        <begin position="130"/>
        <end position="148"/>
    </location>
</feature>
<dbReference type="Pfam" id="PF01040">
    <property type="entry name" value="UbiA"/>
    <property type="match status" value="1"/>
</dbReference>
<organism evidence="6 7">
    <name type="scientific">Halovenus salina</name>
    <dbReference type="NCBI Taxonomy" id="1510225"/>
    <lineage>
        <taxon>Archaea</taxon>
        <taxon>Methanobacteriati</taxon>
        <taxon>Methanobacteriota</taxon>
        <taxon>Stenosarchaea group</taxon>
        <taxon>Halobacteria</taxon>
        <taxon>Halobacteriales</taxon>
        <taxon>Haloarculaceae</taxon>
        <taxon>Halovenus</taxon>
    </lineage>
</organism>
<dbReference type="PANTHER" id="PTHR42723:SF1">
    <property type="entry name" value="CHLOROPHYLL SYNTHASE, CHLOROPLASTIC"/>
    <property type="match status" value="1"/>
</dbReference>
<feature type="transmembrane region" description="Helical" evidence="5">
    <location>
        <begin position="101"/>
        <end position="118"/>
    </location>
</feature>
<keyword evidence="2 5" id="KW-0812">Transmembrane</keyword>
<dbReference type="InterPro" id="IPR000537">
    <property type="entry name" value="UbiA_prenyltransferase"/>
</dbReference>
<feature type="transmembrane region" description="Helical" evidence="5">
    <location>
        <begin position="75"/>
        <end position="95"/>
    </location>
</feature>
<protein>
    <submittedName>
        <fullName evidence="6">UbiA family prenyltransferase</fullName>
    </submittedName>
</protein>